<comment type="caution">
    <text evidence="3">The sequence shown here is derived from an EMBL/GenBank/DDBJ whole genome shotgun (WGS) entry which is preliminary data.</text>
</comment>
<dbReference type="Proteomes" id="UP001289374">
    <property type="component" value="Unassembled WGS sequence"/>
</dbReference>
<dbReference type="AlphaFoldDB" id="A0AAE1W8G3"/>
<dbReference type="PROSITE" id="PS51382">
    <property type="entry name" value="SPX"/>
    <property type="match status" value="1"/>
</dbReference>
<evidence type="ECO:0000313" key="3">
    <source>
        <dbReference type="EMBL" id="KAK4388661.1"/>
    </source>
</evidence>
<feature type="compositionally biased region" description="Basic and acidic residues" evidence="1">
    <location>
        <begin position="54"/>
        <end position="67"/>
    </location>
</feature>
<dbReference type="CDD" id="cd14481">
    <property type="entry name" value="SPX_AtSPX1_like"/>
    <property type="match status" value="1"/>
</dbReference>
<dbReference type="PANTHER" id="PTHR45978:SF3">
    <property type="entry name" value="SPX DOMAIN-CONTAINING PROTEIN 1-LIKE"/>
    <property type="match status" value="1"/>
</dbReference>
<dbReference type="GO" id="GO:0016036">
    <property type="term" value="P:cellular response to phosphate starvation"/>
    <property type="evidence" value="ECO:0007669"/>
    <property type="project" value="InterPro"/>
</dbReference>
<proteinExistence type="predicted"/>
<feature type="region of interest" description="Disordered" evidence="1">
    <location>
        <begin position="44"/>
        <end position="67"/>
    </location>
</feature>
<evidence type="ECO:0000256" key="1">
    <source>
        <dbReference type="SAM" id="MobiDB-lite"/>
    </source>
</evidence>
<name>A0AAE1W8G3_9LAMI</name>
<dbReference type="EMBL" id="JACGWL010000013">
    <property type="protein sequence ID" value="KAK4388661.1"/>
    <property type="molecule type" value="Genomic_DNA"/>
</dbReference>
<dbReference type="InterPro" id="IPR031142">
    <property type="entry name" value="SPX_prot"/>
</dbReference>
<sequence>MKFWKILSRLLDEMFPDWQDKFISYKHLKKYLNLILPLSESSENLVNDGNNKPNRRERGSDDEADGGYKGKEVMVRAMDDFVNLLKVEINKFNAFFMDQEEDYIIRLKFLKDEVAEAKDSREELTEVGRKLVDFHGEMILLQNYSLLNYIGLHKILKKYDKRSGDLIRLPFIQKVLHEPFFRTEVIKKLVKECEIMISCIFSRNTRSIPPEDIDLKEGCHEQEQQPVAVEETEKHLTVPKELEEIECMENMYLKLSISALRSLKQIRNSSSTASMFALAPMPPGSDLDESWK</sequence>
<evidence type="ECO:0000259" key="2">
    <source>
        <dbReference type="PROSITE" id="PS51382"/>
    </source>
</evidence>
<keyword evidence="4" id="KW-1185">Reference proteome</keyword>
<organism evidence="3 4">
    <name type="scientific">Sesamum angolense</name>
    <dbReference type="NCBI Taxonomy" id="2727404"/>
    <lineage>
        <taxon>Eukaryota</taxon>
        <taxon>Viridiplantae</taxon>
        <taxon>Streptophyta</taxon>
        <taxon>Embryophyta</taxon>
        <taxon>Tracheophyta</taxon>
        <taxon>Spermatophyta</taxon>
        <taxon>Magnoliopsida</taxon>
        <taxon>eudicotyledons</taxon>
        <taxon>Gunneridae</taxon>
        <taxon>Pentapetalae</taxon>
        <taxon>asterids</taxon>
        <taxon>lamiids</taxon>
        <taxon>Lamiales</taxon>
        <taxon>Pedaliaceae</taxon>
        <taxon>Sesamum</taxon>
    </lineage>
</organism>
<accession>A0AAE1W8G3</accession>
<protein>
    <submittedName>
        <fullName evidence="3">SPX domain-containing protein 2</fullName>
    </submittedName>
</protein>
<dbReference type="PANTHER" id="PTHR45978">
    <property type="entry name" value="SPX DOMAIN-CONTAINING PROTEIN 3"/>
    <property type="match status" value="1"/>
</dbReference>
<reference evidence="3" key="1">
    <citation type="submission" date="2020-06" db="EMBL/GenBank/DDBJ databases">
        <authorList>
            <person name="Li T."/>
            <person name="Hu X."/>
            <person name="Zhang T."/>
            <person name="Song X."/>
            <person name="Zhang H."/>
            <person name="Dai N."/>
            <person name="Sheng W."/>
            <person name="Hou X."/>
            <person name="Wei L."/>
        </authorList>
    </citation>
    <scope>NUCLEOTIDE SEQUENCE</scope>
    <source>
        <strain evidence="3">K16</strain>
        <tissue evidence="3">Leaf</tissue>
    </source>
</reference>
<feature type="domain" description="SPX" evidence="2">
    <location>
        <begin position="1"/>
        <end position="173"/>
    </location>
</feature>
<dbReference type="Pfam" id="PF03105">
    <property type="entry name" value="SPX"/>
    <property type="match status" value="1"/>
</dbReference>
<reference evidence="3" key="2">
    <citation type="journal article" date="2024" name="Plant">
        <title>Genomic evolution and insights into agronomic trait innovations of Sesamum species.</title>
        <authorList>
            <person name="Miao H."/>
            <person name="Wang L."/>
            <person name="Qu L."/>
            <person name="Liu H."/>
            <person name="Sun Y."/>
            <person name="Le M."/>
            <person name="Wang Q."/>
            <person name="Wei S."/>
            <person name="Zheng Y."/>
            <person name="Lin W."/>
            <person name="Duan Y."/>
            <person name="Cao H."/>
            <person name="Xiong S."/>
            <person name="Wang X."/>
            <person name="Wei L."/>
            <person name="Li C."/>
            <person name="Ma Q."/>
            <person name="Ju M."/>
            <person name="Zhao R."/>
            <person name="Li G."/>
            <person name="Mu C."/>
            <person name="Tian Q."/>
            <person name="Mei H."/>
            <person name="Zhang T."/>
            <person name="Gao T."/>
            <person name="Zhang H."/>
        </authorList>
    </citation>
    <scope>NUCLEOTIDE SEQUENCE</scope>
    <source>
        <strain evidence="3">K16</strain>
    </source>
</reference>
<gene>
    <name evidence="3" type="ORF">Sango_2203100</name>
</gene>
<dbReference type="InterPro" id="IPR004331">
    <property type="entry name" value="SPX_dom"/>
</dbReference>
<evidence type="ECO:0000313" key="4">
    <source>
        <dbReference type="Proteomes" id="UP001289374"/>
    </source>
</evidence>